<sequence>MLFQRTNLSKPSSPPQGVQFAKFSAEALTAIRKLSPDKFLVLFTPFLPAWPQLSGNPQSTAPSTNDLSQRKYMDPFEPLGRALSLHHASVRHVPYVPDVGILDIHVSFLRSAGAAIVLVAGDELEDEGVMEQWDFAYDVLDAVEGCVDVPVVAVQIGHEFGSAREQEAILQGFDTVLRCPYDALVGDRGVAQRIFGV</sequence>
<name>A0A9P4SD79_9PEZI</name>
<accession>A0A9P4SD79</accession>
<dbReference type="OrthoDB" id="47059at2759"/>
<gene>
    <name evidence="1" type="ORF">M501DRAFT_991436</name>
</gene>
<keyword evidence="2" id="KW-1185">Reference proteome</keyword>
<protein>
    <submittedName>
        <fullName evidence="1">Uncharacterized protein</fullName>
    </submittedName>
</protein>
<reference evidence="1" key="1">
    <citation type="journal article" date="2020" name="Stud. Mycol.">
        <title>101 Dothideomycetes genomes: a test case for predicting lifestyles and emergence of pathogens.</title>
        <authorList>
            <person name="Haridas S."/>
            <person name="Albert R."/>
            <person name="Binder M."/>
            <person name="Bloem J."/>
            <person name="Labutti K."/>
            <person name="Salamov A."/>
            <person name="Andreopoulos B."/>
            <person name="Baker S."/>
            <person name="Barry K."/>
            <person name="Bills G."/>
            <person name="Bluhm B."/>
            <person name="Cannon C."/>
            <person name="Castanera R."/>
            <person name="Culley D."/>
            <person name="Daum C."/>
            <person name="Ezra D."/>
            <person name="Gonzalez J."/>
            <person name="Henrissat B."/>
            <person name="Kuo A."/>
            <person name="Liang C."/>
            <person name="Lipzen A."/>
            <person name="Lutzoni F."/>
            <person name="Magnuson J."/>
            <person name="Mondo S."/>
            <person name="Nolan M."/>
            <person name="Ohm R."/>
            <person name="Pangilinan J."/>
            <person name="Park H.-J."/>
            <person name="Ramirez L."/>
            <person name="Alfaro M."/>
            <person name="Sun H."/>
            <person name="Tritt A."/>
            <person name="Yoshinaga Y."/>
            <person name="Zwiers L.-H."/>
            <person name="Turgeon B."/>
            <person name="Goodwin S."/>
            <person name="Spatafora J."/>
            <person name="Crous P."/>
            <person name="Grigoriev I."/>
        </authorList>
    </citation>
    <scope>NUCLEOTIDE SEQUENCE</scope>
    <source>
        <strain evidence="1">CBS 101060</strain>
    </source>
</reference>
<organism evidence="1 2">
    <name type="scientific">Patellaria atrata CBS 101060</name>
    <dbReference type="NCBI Taxonomy" id="1346257"/>
    <lineage>
        <taxon>Eukaryota</taxon>
        <taxon>Fungi</taxon>
        <taxon>Dikarya</taxon>
        <taxon>Ascomycota</taxon>
        <taxon>Pezizomycotina</taxon>
        <taxon>Dothideomycetes</taxon>
        <taxon>Dothideomycetes incertae sedis</taxon>
        <taxon>Patellariales</taxon>
        <taxon>Patellariaceae</taxon>
        <taxon>Patellaria</taxon>
    </lineage>
</organism>
<proteinExistence type="predicted"/>
<dbReference type="Proteomes" id="UP000799429">
    <property type="component" value="Unassembled WGS sequence"/>
</dbReference>
<dbReference type="AlphaFoldDB" id="A0A9P4SD79"/>
<dbReference type="EMBL" id="MU006093">
    <property type="protein sequence ID" value="KAF2840437.1"/>
    <property type="molecule type" value="Genomic_DNA"/>
</dbReference>
<comment type="caution">
    <text evidence="1">The sequence shown here is derived from an EMBL/GenBank/DDBJ whole genome shotgun (WGS) entry which is preliminary data.</text>
</comment>
<evidence type="ECO:0000313" key="1">
    <source>
        <dbReference type="EMBL" id="KAF2840437.1"/>
    </source>
</evidence>
<evidence type="ECO:0000313" key="2">
    <source>
        <dbReference type="Proteomes" id="UP000799429"/>
    </source>
</evidence>